<name>A0A0N7LA51_9BASI</name>
<protein>
    <submittedName>
        <fullName evidence="1">Protein kinase-like domain</fullName>
    </submittedName>
</protein>
<keyword evidence="1" id="KW-0808">Transferase</keyword>
<organism evidence="1 2">
    <name type="scientific">Ceraceosorus bombacis</name>
    <dbReference type="NCBI Taxonomy" id="401625"/>
    <lineage>
        <taxon>Eukaryota</taxon>
        <taxon>Fungi</taxon>
        <taxon>Dikarya</taxon>
        <taxon>Basidiomycota</taxon>
        <taxon>Ustilaginomycotina</taxon>
        <taxon>Exobasidiomycetes</taxon>
        <taxon>Ceraceosorales</taxon>
        <taxon>Ceraceosoraceae</taxon>
        <taxon>Ceraceosorus</taxon>
    </lineage>
</organism>
<dbReference type="Gene3D" id="3.90.1200.10">
    <property type="match status" value="1"/>
</dbReference>
<keyword evidence="2" id="KW-1185">Reference proteome</keyword>
<keyword evidence="1" id="KW-0418">Kinase</keyword>
<dbReference type="AlphaFoldDB" id="A0A0N7LA51"/>
<dbReference type="Proteomes" id="UP000054845">
    <property type="component" value="Unassembled WGS sequence"/>
</dbReference>
<reference evidence="1 2" key="1">
    <citation type="submission" date="2014-09" db="EMBL/GenBank/DDBJ databases">
        <authorList>
            <person name="Magalhaes I.L.F."/>
            <person name="Oliveira U."/>
            <person name="Santos F.R."/>
            <person name="Vidigal T.H.D.A."/>
            <person name="Brescovit A.D."/>
            <person name="Santos A.J."/>
        </authorList>
    </citation>
    <scope>NUCLEOTIDE SEQUENCE [LARGE SCALE GENOMIC DNA]</scope>
</reference>
<dbReference type="GO" id="GO:0016301">
    <property type="term" value="F:kinase activity"/>
    <property type="evidence" value="ECO:0007669"/>
    <property type="project" value="UniProtKB-KW"/>
</dbReference>
<dbReference type="OrthoDB" id="10267235at2759"/>
<dbReference type="EMBL" id="CCYA01000267">
    <property type="protein sequence ID" value="CEH15610.1"/>
    <property type="molecule type" value="Genomic_DNA"/>
</dbReference>
<dbReference type="STRING" id="401625.A0A0N7LA51"/>
<accession>A0A0N7LA51</accession>
<evidence type="ECO:0000313" key="1">
    <source>
        <dbReference type="EMBL" id="CEH15610.1"/>
    </source>
</evidence>
<evidence type="ECO:0000313" key="2">
    <source>
        <dbReference type="Proteomes" id="UP000054845"/>
    </source>
</evidence>
<proteinExistence type="predicted"/>
<dbReference type="Gene3D" id="3.30.200.20">
    <property type="entry name" value="Phosphorylase Kinase, domain 1"/>
    <property type="match status" value="1"/>
</dbReference>
<dbReference type="SUPFAM" id="SSF56112">
    <property type="entry name" value="Protein kinase-like (PK-like)"/>
    <property type="match status" value="1"/>
</dbReference>
<sequence>MSDGFSGASEGWPDLPVRYTPIEEVVQKLERTLRHSVEQQRDGGQEEQGVRRFRMLNGGLTNRACLLTLSRARLVVRLLDPTSAELLSINRHDEVSASRHAATLGISPELLLFIAPSPASFTNSDDAEHVLAESQLGHSGSAPKGLRTGGAMVLRHVDGSTLANQDVQDLCSGQRTSDLMAFVEPIARLHLSRAGALESPSFCNEFVPRDARVRYLRTLHKVGGETPPGYLELLPKLKVIEDALEFAEDKCPCHNDLLAANFIRAQSETASRIGVASSGGIRCASSRATYSIIDWELSGLGWPSFELGNLASECELNLEQTRHLVDAYWQAVEAERADSSSSTAPKQESLRQQSRLARARLWGISAKLTWVAWGCLMRLRPALEHQDGRMKEHEKDENLEEWIEIRFQAAREFLKDHEDEVQRLCRQVKEQPQAEPQNVTYLKTDSS</sequence>
<dbReference type="InterPro" id="IPR011009">
    <property type="entry name" value="Kinase-like_dom_sf"/>
</dbReference>